<evidence type="ECO:0000313" key="2">
    <source>
        <dbReference type="EMBL" id="KAG2501734.1"/>
    </source>
</evidence>
<dbReference type="Proteomes" id="UP000612055">
    <property type="component" value="Unassembled WGS sequence"/>
</dbReference>
<feature type="region of interest" description="Disordered" evidence="1">
    <location>
        <begin position="807"/>
        <end position="834"/>
    </location>
</feature>
<organism evidence="2 3">
    <name type="scientific">Edaphochlamys debaryana</name>
    <dbReference type="NCBI Taxonomy" id="47281"/>
    <lineage>
        <taxon>Eukaryota</taxon>
        <taxon>Viridiplantae</taxon>
        <taxon>Chlorophyta</taxon>
        <taxon>core chlorophytes</taxon>
        <taxon>Chlorophyceae</taxon>
        <taxon>CS clade</taxon>
        <taxon>Chlamydomonadales</taxon>
        <taxon>Chlamydomonadales incertae sedis</taxon>
        <taxon>Edaphochlamys</taxon>
    </lineage>
</organism>
<dbReference type="EMBL" id="JAEHOE010000001">
    <property type="protein sequence ID" value="KAG2501734.1"/>
    <property type="molecule type" value="Genomic_DNA"/>
</dbReference>
<keyword evidence="3" id="KW-1185">Reference proteome</keyword>
<feature type="compositionally biased region" description="Low complexity" evidence="1">
    <location>
        <begin position="469"/>
        <end position="478"/>
    </location>
</feature>
<evidence type="ECO:0000256" key="1">
    <source>
        <dbReference type="SAM" id="MobiDB-lite"/>
    </source>
</evidence>
<feature type="region of interest" description="Disordered" evidence="1">
    <location>
        <begin position="359"/>
        <end position="397"/>
    </location>
</feature>
<proteinExistence type="predicted"/>
<comment type="caution">
    <text evidence="2">The sequence shown here is derived from an EMBL/GenBank/DDBJ whole genome shotgun (WGS) entry which is preliminary data.</text>
</comment>
<feature type="compositionally biased region" description="Low complexity" evidence="1">
    <location>
        <begin position="379"/>
        <end position="389"/>
    </location>
</feature>
<name>A0A835YH80_9CHLO</name>
<evidence type="ECO:0000313" key="3">
    <source>
        <dbReference type="Proteomes" id="UP000612055"/>
    </source>
</evidence>
<feature type="compositionally biased region" description="Basic residues" evidence="1">
    <location>
        <begin position="359"/>
        <end position="369"/>
    </location>
</feature>
<gene>
    <name evidence="2" type="ORF">HYH03_000234</name>
</gene>
<reference evidence="2" key="1">
    <citation type="journal article" date="2020" name="bioRxiv">
        <title>Comparative genomics of Chlamydomonas.</title>
        <authorList>
            <person name="Craig R.J."/>
            <person name="Hasan A.R."/>
            <person name="Ness R.W."/>
            <person name="Keightley P.D."/>
        </authorList>
    </citation>
    <scope>NUCLEOTIDE SEQUENCE</scope>
    <source>
        <strain evidence="2">CCAP 11/70</strain>
    </source>
</reference>
<accession>A0A835YH80</accession>
<feature type="region of interest" description="Disordered" evidence="1">
    <location>
        <begin position="456"/>
        <end position="478"/>
    </location>
</feature>
<sequence>MPRARRAQHARGGKPAAAALRTPKLPRKLLNGSNGLTRREIEEVLSILSEGDALKWLDTLQEPDEALKLWNLLGLVLRRQITAPEGVCDTLRTLIIKVIMPLVGLSFRTMEDGEAVLTKLALLVLRTHVLRCEALLLASATTALRTQPSRRAVAAAGAALDELECVLSGLLSATSFRAWGSGPGGRPVPAGGASPSAGPTKQAFLECLKSELAASGLLDAWATCLIELARAGNGGRAERSIRFLTDLEDLCEVLGDCLRGPALSFYLMAYATQFAAGMDGGPTFGLPADLPPLGLITGLAPGSPAAALGGADVNLHAAVVPFIVISRMLLESPALAPGPVPQTALAVVLRVAEASVAYHHHHHRHRRRPSLSPPPASPSVPGAGARSPPASSPPPRLRLHEEAYEDIGVSTLKEVANAILAVGSEGRAVSSAARGRWLPRVWRVVGAMMEAAVGPLSSTCRERERQRSEGSASAGSSGSVERVGLAEWYTTSNDLAAKLMLGADPGLGREPCREVRAMLEGGFLSVYGRILATQTKGMAGFGWSPDVWAQVLAHGPRAEVSSLLRSAAEGLGAAAHGQDGLLSVLQTHVAAVAAGHPAPDAGLDSADFDLAASHYLLRYEALMKWASPTSLGLSVSEPALGASRGASAGGAGEAGVAWRQLDGALSYMVVHMLPLAAGAMRRGGWVAREVVSWRLGKSAGDAAAQLARVHAAQADAVLTWASLGIAALLLAAAEAEAGSEGRRSAAAVRAAEWKAFLLDEVELPCLLAEALHLLGPDPANTRSALRSSLATALRLARAAVPEALRLPPGAVTGSAPGQPDGGAGSGSAVGERGDCGGGGAGRLVPLFLTKVQASMFWGDSSTAALGPESRTQVWPASRVGQSLGMAAAGALDGQTPACHG</sequence>
<dbReference type="AlphaFoldDB" id="A0A835YH80"/>
<protein>
    <submittedName>
        <fullName evidence="2">Uncharacterized protein</fullName>
    </submittedName>
</protein>